<dbReference type="AlphaFoldDB" id="A0ABD0PR65"/>
<protein>
    <submittedName>
        <fullName evidence="1">Uncharacterized protein</fullName>
    </submittedName>
</protein>
<proteinExistence type="predicted"/>
<comment type="caution">
    <text evidence="1">The sequence shown here is derived from an EMBL/GenBank/DDBJ whole genome shotgun (WGS) entry which is preliminary data.</text>
</comment>
<organism evidence="1 2">
    <name type="scientific">Cirrhinus mrigala</name>
    <name type="common">Mrigala</name>
    <dbReference type="NCBI Taxonomy" id="683832"/>
    <lineage>
        <taxon>Eukaryota</taxon>
        <taxon>Metazoa</taxon>
        <taxon>Chordata</taxon>
        <taxon>Craniata</taxon>
        <taxon>Vertebrata</taxon>
        <taxon>Euteleostomi</taxon>
        <taxon>Actinopterygii</taxon>
        <taxon>Neopterygii</taxon>
        <taxon>Teleostei</taxon>
        <taxon>Ostariophysi</taxon>
        <taxon>Cypriniformes</taxon>
        <taxon>Cyprinidae</taxon>
        <taxon>Labeoninae</taxon>
        <taxon>Labeonini</taxon>
        <taxon>Cirrhinus</taxon>
    </lineage>
</organism>
<evidence type="ECO:0000313" key="2">
    <source>
        <dbReference type="Proteomes" id="UP001529510"/>
    </source>
</evidence>
<name>A0ABD0PR65_CIRMR</name>
<sequence>VPFPSPLAAMRCTSTWISCGRSVMFASRLCRTSSMAVLQQESLRRSPSPLKLLKRRC</sequence>
<feature type="non-terminal residue" evidence="1">
    <location>
        <position position="57"/>
    </location>
</feature>
<gene>
    <name evidence="1" type="ORF">M9458_028178</name>
</gene>
<dbReference type="Proteomes" id="UP001529510">
    <property type="component" value="Unassembled WGS sequence"/>
</dbReference>
<accession>A0ABD0PR65</accession>
<reference evidence="1 2" key="1">
    <citation type="submission" date="2024-05" db="EMBL/GenBank/DDBJ databases">
        <title>Genome sequencing and assembly of Indian major carp, Cirrhinus mrigala (Hamilton, 1822).</title>
        <authorList>
            <person name="Mohindra V."/>
            <person name="Chowdhury L.M."/>
            <person name="Lal K."/>
            <person name="Jena J.K."/>
        </authorList>
    </citation>
    <scope>NUCLEOTIDE SEQUENCE [LARGE SCALE GENOMIC DNA]</scope>
    <source>
        <strain evidence="1">CM1030</strain>
        <tissue evidence="1">Blood</tissue>
    </source>
</reference>
<dbReference type="EMBL" id="JAMKFB020000014">
    <property type="protein sequence ID" value="KAL0175848.1"/>
    <property type="molecule type" value="Genomic_DNA"/>
</dbReference>
<keyword evidence="2" id="KW-1185">Reference proteome</keyword>
<evidence type="ECO:0000313" key="1">
    <source>
        <dbReference type="EMBL" id="KAL0175848.1"/>
    </source>
</evidence>
<feature type="non-terminal residue" evidence="1">
    <location>
        <position position="1"/>
    </location>
</feature>